<evidence type="ECO:0000313" key="10">
    <source>
        <dbReference type="EMBL" id="BAO00654.1"/>
    </source>
</evidence>
<dbReference type="SUPFAM" id="SSF48019">
    <property type="entry name" value="post-AAA+ oligomerization domain-like"/>
    <property type="match status" value="1"/>
</dbReference>
<dbReference type="OrthoDB" id="9811073at2"/>
<dbReference type="GO" id="GO:0006261">
    <property type="term" value="P:DNA-templated DNA replication"/>
    <property type="evidence" value="ECO:0007669"/>
    <property type="project" value="TreeGrafter"/>
</dbReference>
<reference evidence="10 11" key="1">
    <citation type="submission" date="2012-10" db="EMBL/GenBank/DDBJ databases">
        <title>Genome sequence of the symbiont of the pentatomidae stink bug Halyomorpha halys.</title>
        <authorList>
            <person name="Kobayashi H."/>
            <person name="Fujii-Muramatsu R."/>
            <person name="Takeishi K."/>
            <person name="Noda H."/>
        </authorList>
    </citation>
    <scope>NUCLEOTIDE SEQUENCE [LARGE SCALE GENOMIC DNA]</scope>
</reference>
<dbReference type="SUPFAM" id="SSF52540">
    <property type="entry name" value="P-loop containing nucleoside triphosphate hydrolases"/>
    <property type="match status" value="1"/>
</dbReference>
<comment type="function">
    <text evidence="8">DNA polymerase III is a complex, multichain enzyme responsible for most of the replicative synthesis in bacteria. This DNA polymerase also exhibits 3' to 5' exonuclease activity.</text>
</comment>
<gene>
    <name evidence="10" type="ORF">HHS_06840</name>
</gene>
<dbReference type="InterPro" id="IPR015199">
    <property type="entry name" value="DNA_pol_III_delta_C"/>
</dbReference>
<dbReference type="STRING" id="1235990.BMSBPS_0314"/>
<evidence type="ECO:0000256" key="6">
    <source>
        <dbReference type="ARBA" id="ARBA00022932"/>
    </source>
</evidence>
<keyword evidence="11" id="KW-1185">Reference proteome</keyword>
<organism evidence="10 11">
    <name type="scientific">Candidatus Pantoea carbekii</name>
    <dbReference type="NCBI Taxonomy" id="1235990"/>
    <lineage>
        <taxon>Bacteria</taxon>
        <taxon>Pseudomonadati</taxon>
        <taxon>Pseudomonadota</taxon>
        <taxon>Gammaproteobacteria</taxon>
        <taxon>Enterobacterales</taxon>
        <taxon>Erwiniaceae</taxon>
        <taxon>Pantoea</taxon>
    </lineage>
</organism>
<dbReference type="Pfam" id="PF13177">
    <property type="entry name" value="DNA_pol3_delta2"/>
    <property type="match status" value="1"/>
</dbReference>
<dbReference type="KEGG" id="pck:BMSBPS_0314"/>
<keyword evidence="5" id="KW-0235">DNA replication</keyword>
<comment type="catalytic activity">
    <reaction evidence="9">
        <text>DNA(n) + a 2'-deoxyribonucleoside 5'-triphosphate = DNA(n+1) + diphosphate</text>
        <dbReference type="Rhea" id="RHEA:22508"/>
        <dbReference type="Rhea" id="RHEA-COMP:17339"/>
        <dbReference type="Rhea" id="RHEA-COMP:17340"/>
        <dbReference type="ChEBI" id="CHEBI:33019"/>
        <dbReference type="ChEBI" id="CHEBI:61560"/>
        <dbReference type="ChEBI" id="CHEBI:173112"/>
        <dbReference type="EC" id="2.7.7.7"/>
    </reaction>
</comment>
<keyword evidence="6" id="KW-0239">DNA-directed DNA polymerase</keyword>
<evidence type="ECO:0000313" key="11">
    <source>
        <dbReference type="Proteomes" id="UP000016900"/>
    </source>
</evidence>
<evidence type="ECO:0000256" key="5">
    <source>
        <dbReference type="ARBA" id="ARBA00022705"/>
    </source>
</evidence>
<sequence>MNWYPWLNPSYKKIIDHHQQGRAHHALLIYSIKDMGDDKLVWGLSRWLMCQKRKGLKSCGNCHGCQLMQAHTHPDWYRLEAQPGQTSVGVDAVRHIVEKLYHCAQQGGAKIVWLPYSSRLTESAMNSILKILEEPPKNCWFFFSSIEPSYLLVTLRSRCMIISVCPPSEITSLQWLKIQQCTQPTEILITALRLSNGSPAAALSLLRSNRWCIRKIFCKKLLNSLNNDVLELLPILNTDHMSDYLNWLISILVDVIKVHYGASNWLNNSDCQDIVMQLSKKFKPNSLQEDIQKWMKCRKQLEDIAGLNREIILTDRLLTWSSLITPLTS</sequence>
<evidence type="ECO:0000256" key="3">
    <source>
        <dbReference type="ARBA" id="ARBA00022679"/>
    </source>
</evidence>
<evidence type="ECO:0000256" key="9">
    <source>
        <dbReference type="ARBA" id="ARBA00049244"/>
    </source>
</evidence>
<dbReference type="EMBL" id="AP012554">
    <property type="protein sequence ID" value="BAO00654.1"/>
    <property type="molecule type" value="Genomic_DNA"/>
</dbReference>
<dbReference type="InterPro" id="IPR050238">
    <property type="entry name" value="DNA_Rep/Repair_Clamp_Loader"/>
</dbReference>
<dbReference type="PATRIC" id="fig|1235990.3.peg.680"/>
<dbReference type="KEGG" id="hhs:HHS_06840"/>
<dbReference type="PANTHER" id="PTHR11669">
    <property type="entry name" value="REPLICATION FACTOR C / DNA POLYMERASE III GAMMA-TAU SUBUNIT"/>
    <property type="match status" value="1"/>
</dbReference>
<evidence type="ECO:0000256" key="2">
    <source>
        <dbReference type="ARBA" id="ARBA00014363"/>
    </source>
</evidence>
<evidence type="ECO:0000256" key="4">
    <source>
        <dbReference type="ARBA" id="ARBA00022695"/>
    </source>
</evidence>
<accession>U3U8I7</accession>
<dbReference type="Gene3D" id="1.10.8.10">
    <property type="entry name" value="DNA helicase RuvA subunit, C-terminal domain"/>
    <property type="match status" value="1"/>
</dbReference>
<protein>
    <recommendedName>
        <fullName evidence="2">DNA polymerase III subunit delta'</fullName>
        <ecNumber evidence="1">2.7.7.7</ecNumber>
    </recommendedName>
</protein>
<dbReference type="Gene3D" id="1.20.272.10">
    <property type="match status" value="1"/>
</dbReference>
<dbReference type="GO" id="GO:0009360">
    <property type="term" value="C:DNA polymerase III complex"/>
    <property type="evidence" value="ECO:0007669"/>
    <property type="project" value="InterPro"/>
</dbReference>
<dbReference type="EC" id="2.7.7.7" evidence="1"/>
<dbReference type="GO" id="GO:0003677">
    <property type="term" value="F:DNA binding"/>
    <property type="evidence" value="ECO:0007669"/>
    <property type="project" value="InterPro"/>
</dbReference>
<evidence type="ECO:0000256" key="1">
    <source>
        <dbReference type="ARBA" id="ARBA00012417"/>
    </source>
</evidence>
<dbReference type="Pfam" id="PF09115">
    <property type="entry name" value="DNApol3-delta_C"/>
    <property type="match status" value="1"/>
</dbReference>
<name>U3U8I7_9GAMM</name>
<keyword evidence="4" id="KW-0548">Nucleotidyltransferase</keyword>
<dbReference type="GO" id="GO:0003887">
    <property type="term" value="F:DNA-directed DNA polymerase activity"/>
    <property type="evidence" value="ECO:0007669"/>
    <property type="project" value="UniProtKB-KW"/>
</dbReference>
<dbReference type="Gene3D" id="3.40.50.300">
    <property type="entry name" value="P-loop containing nucleotide triphosphate hydrolases"/>
    <property type="match status" value="1"/>
</dbReference>
<keyword evidence="3" id="KW-0808">Transferase</keyword>
<dbReference type="InterPro" id="IPR048731">
    <property type="entry name" value="HolB_lid-gammaproteobact"/>
</dbReference>
<dbReference type="eggNOG" id="COG0470">
    <property type="taxonomic scope" value="Bacteria"/>
</dbReference>
<dbReference type="Proteomes" id="UP000016900">
    <property type="component" value="Chromosome"/>
</dbReference>
<comment type="subunit">
    <text evidence="7">DNA polymerase III contains a core (composed of alpha, epsilon and theta chains) that associates with a tau subunit. This core dimerizes to form the POLIII' complex. PolIII' associates with the gamma complex (composed of gamma, delta, delta', psi and chi chains) and with the beta chain to form the complete DNA polymerase III complex.</text>
</comment>
<dbReference type="AlphaFoldDB" id="U3U8I7"/>
<dbReference type="InterPro" id="IPR027417">
    <property type="entry name" value="P-loop_NTPase"/>
</dbReference>
<proteinExistence type="predicted"/>
<evidence type="ECO:0000256" key="8">
    <source>
        <dbReference type="ARBA" id="ARBA00037724"/>
    </source>
</evidence>
<dbReference type="Pfam" id="PF21500">
    <property type="entry name" value="HolB_lid"/>
    <property type="match status" value="1"/>
</dbReference>
<dbReference type="PANTHER" id="PTHR11669:SF8">
    <property type="entry name" value="DNA POLYMERASE III SUBUNIT DELTA"/>
    <property type="match status" value="1"/>
</dbReference>
<dbReference type="RefSeq" id="WP_022564673.1">
    <property type="nucleotide sequence ID" value="NZ_CP010907.1"/>
</dbReference>
<evidence type="ECO:0000256" key="7">
    <source>
        <dbReference type="ARBA" id="ARBA00026073"/>
    </source>
</evidence>
<dbReference type="InterPro" id="IPR008921">
    <property type="entry name" value="DNA_pol3_clamp-load_cplx_C"/>
</dbReference>